<dbReference type="PANTHER" id="PTHR45779:SF7">
    <property type="entry name" value="PEPTIDYLPROLYL ISOMERASE"/>
    <property type="match status" value="1"/>
</dbReference>
<dbReference type="InterPro" id="IPR000774">
    <property type="entry name" value="PPIase_FKBP_N"/>
</dbReference>
<evidence type="ECO:0000313" key="9">
    <source>
        <dbReference type="Proteomes" id="UP000033664"/>
    </source>
</evidence>
<proteinExistence type="inferred from homology"/>
<dbReference type="EC" id="5.2.1.8" evidence="6"/>
<protein>
    <recommendedName>
        <fullName evidence="6">Peptidyl-prolyl cis-trans isomerase</fullName>
        <ecNumber evidence="6">5.2.1.8</ecNumber>
    </recommendedName>
</protein>
<dbReference type="Pfam" id="PF00254">
    <property type="entry name" value="FKBP_C"/>
    <property type="match status" value="1"/>
</dbReference>
<dbReference type="OrthoDB" id="9814548at2"/>
<sequence>MINALLILAIVVLLILTFRGHRRNQAAAAENGDAEAQFLAENKHKEGVVELDCGVQMLWHTRNQAGEQPSAKSKVTVHYRGTLLDGSEFDNSQKRGQPLTFKLNQVISGWQQGLLAMHAGERATLYIPAKLAYGNRRVGNIAPASLLIFDVELIAVN</sequence>
<dbReference type="GO" id="GO:0006457">
    <property type="term" value="P:protein folding"/>
    <property type="evidence" value="ECO:0007669"/>
    <property type="project" value="InterPro"/>
</dbReference>
<dbReference type="Gene3D" id="3.10.50.40">
    <property type="match status" value="1"/>
</dbReference>
<dbReference type="PROSITE" id="PS50059">
    <property type="entry name" value="FKBP_PPIASE"/>
    <property type="match status" value="1"/>
</dbReference>
<keyword evidence="3 5" id="KW-0697">Rotamase</keyword>
<evidence type="ECO:0000256" key="6">
    <source>
        <dbReference type="RuleBase" id="RU003915"/>
    </source>
</evidence>
<evidence type="ECO:0000256" key="2">
    <source>
        <dbReference type="ARBA" id="ARBA00006577"/>
    </source>
</evidence>
<dbReference type="RefSeq" id="WP_045979812.1">
    <property type="nucleotide sequence ID" value="NZ_JXXY01000014.1"/>
</dbReference>
<dbReference type="eggNOG" id="COG0545">
    <property type="taxonomic scope" value="Bacteria"/>
</dbReference>
<comment type="caution">
    <text evidence="8">The sequence shown here is derived from an EMBL/GenBank/DDBJ whole genome shotgun (WGS) entry which is preliminary data.</text>
</comment>
<keyword evidence="9" id="KW-1185">Reference proteome</keyword>
<comment type="catalytic activity">
    <reaction evidence="1 5 6">
        <text>[protein]-peptidylproline (omega=180) = [protein]-peptidylproline (omega=0)</text>
        <dbReference type="Rhea" id="RHEA:16237"/>
        <dbReference type="Rhea" id="RHEA-COMP:10747"/>
        <dbReference type="Rhea" id="RHEA-COMP:10748"/>
        <dbReference type="ChEBI" id="CHEBI:83833"/>
        <dbReference type="ChEBI" id="CHEBI:83834"/>
        <dbReference type="EC" id="5.2.1.8"/>
    </reaction>
</comment>
<dbReference type="EMBL" id="JXXZ01000015">
    <property type="protein sequence ID" value="KJY96843.1"/>
    <property type="molecule type" value="Genomic_DNA"/>
</dbReference>
<comment type="similarity">
    <text evidence="2 6">Belongs to the FKBP-type PPIase family.</text>
</comment>
<dbReference type="AlphaFoldDB" id="A0A0F4PP69"/>
<evidence type="ECO:0000256" key="4">
    <source>
        <dbReference type="ARBA" id="ARBA00023235"/>
    </source>
</evidence>
<dbReference type="FunFam" id="3.10.50.40:FF:000006">
    <property type="entry name" value="Peptidyl-prolyl cis-trans isomerase"/>
    <property type="match status" value="1"/>
</dbReference>
<keyword evidence="4 5" id="KW-0413">Isomerase</keyword>
<evidence type="ECO:0000313" key="8">
    <source>
        <dbReference type="EMBL" id="KJY96843.1"/>
    </source>
</evidence>
<evidence type="ECO:0000256" key="3">
    <source>
        <dbReference type="ARBA" id="ARBA00023110"/>
    </source>
</evidence>
<dbReference type="PATRIC" id="fig|151081.8.peg.2549"/>
<reference evidence="8 9" key="1">
    <citation type="journal article" date="2015" name="BMC Genomics">
        <title>Genome mining reveals unlocked bioactive potential of marine Gram-negative bacteria.</title>
        <authorList>
            <person name="Machado H."/>
            <person name="Sonnenschein E.C."/>
            <person name="Melchiorsen J."/>
            <person name="Gram L."/>
        </authorList>
    </citation>
    <scope>NUCLEOTIDE SEQUENCE [LARGE SCALE GENOMIC DNA]</scope>
    <source>
        <strain evidence="8 9">S3137</strain>
    </source>
</reference>
<evidence type="ECO:0000256" key="5">
    <source>
        <dbReference type="PROSITE-ProRule" id="PRU00277"/>
    </source>
</evidence>
<dbReference type="GO" id="GO:0003755">
    <property type="term" value="F:peptidyl-prolyl cis-trans isomerase activity"/>
    <property type="evidence" value="ECO:0007669"/>
    <property type="project" value="UniProtKB-UniRule"/>
</dbReference>
<dbReference type="InterPro" id="IPR046357">
    <property type="entry name" value="PPIase_dom_sf"/>
</dbReference>
<name>A0A0F4PP69_9GAMM</name>
<evidence type="ECO:0000256" key="1">
    <source>
        <dbReference type="ARBA" id="ARBA00000971"/>
    </source>
</evidence>
<feature type="domain" description="PPIase FKBP-type" evidence="7">
    <location>
        <begin position="72"/>
        <end position="157"/>
    </location>
</feature>
<organism evidence="8 9">
    <name type="scientific">Pseudoalteromonas ruthenica</name>
    <dbReference type="NCBI Taxonomy" id="151081"/>
    <lineage>
        <taxon>Bacteria</taxon>
        <taxon>Pseudomonadati</taxon>
        <taxon>Pseudomonadota</taxon>
        <taxon>Gammaproteobacteria</taxon>
        <taxon>Alteromonadales</taxon>
        <taxon>Pseudoalteromonadaceae</taxon>
        <taxon>Pseudoalteromonas</taxon>
    </lineage>
</organism>
<dbReference type="GeneID" id="58230133"/>
<dbReference type="InterPro" id="IPR001179">
    <property type="entry name" value="PPIase_FKBP_dom"/>
</dbReference>
<dbReference type="PANTHER" id="PTHR45779">
    <property type="entry name" value="PEPTIDYLPROLYL ISOMERASE"/>
    <property type="match status" value="1"/>
</dbReference>
<dbReference type="Proteomes" id="UP000033664">
    <property type="component" value="Unassembled WGS sequence"/>
</dbReference>
<dbReference type="InterPro" id="IPR044609">
    <property type="entry name" value="FKBP2/11"/>
</dbReference>
<gene>
    <name evidence="8" type="ORF">TW72_16680</name>
</gene>
<dbReference type="SUPFAM" id="SSF54534">
    <property type="entry name" value="FKBP-like"/>
    <property type="match status" value="1"/>
</dbReference>
<accession>A0A0F4PP69</accession>
<evidence type="ECO:0000259" key="7">
    <source>
        <dbReference type="PROSITE" id="PS50059"/>
    </source>
</evidence>
<dbReference type="Pfam" id="PF01346">
    <property type="entry name" value="FKBP_N"/>
    <property type="match status" value="1"/>
</dbReference>